<dbReference type="Pfam" id="PF00483">
    <property type="entry name" value="NTP_transferase"/>
    <property type="match status" value="1"/>
</dbReference>
<comment type="similarity">
    <text evidence="1 7">Belongs to the UDPGP type 2 family.</text>
</comment>
<dbReference type="EMBL" id="JBBPCO010000008">
    <property type="protein sequence ID" value="MEK8089970.1"/>
    <property type="molecule type" value="Genomic_DNA"/>
</dbReference>
<gene>
    <name evidence="9" type="primary">galU</name>
    <name evidence="9" type="ORF">WOB96_09340</name>
</gene>
<evidence type="ECO:0000313" key="9">
    <source>
        <dbReference type="EMBL" id="MEK8089970.1"/>
    </source>
</evidence>
<dbReference type="EC" id="2.7.7.9" evidence="2 7"/>
<dbReference type="NCBIfam" id="TIGR01099">
    <property type="entry name" value="galU"/>
    <property type="match status" value="1"/>
</dbReference>
<dbReference type="InterPro" id="IPR029044">
    <property type="entry name" value="Nucleotide-diphossugar_trans"/>
</dbReference>
<evidence type="ECO:0000256" key="4">
    <source>
        <dbReference type="ARBA" id="ARBA00022679"/>
    </source>
</evidence>
<dbReference type="SUPFAM" id="SSF53448">
    <property type="entry name" value="Nucleotide-diphospho-sugar transferases"/>
    <property type="match status" value="1"/>
</dbReference>
<evidence type="ECO:0000256" key="3">
    <source>
        <dbReference type="ARBA" id="ARBA00019048"/>
    </source>
</evidence>
<comment type="catalytic activity">
    <reaction evidence="6 7">
        <text>alpha-D-glucose 1-phosphate + UTP + H(+) = UDP-alpha-D-glucose + diphosphate</text>
        <dbReference type="Rhea" id="RHEA:19889"/>
        <dbReference type="ChEBI" id="CHEBI:15378"/>
        <dbReference type="ChEBI" id="CHEBI:33019"/>
        <dbReference type="ChEBI" id="CHEBI:46398"/>
        <dbReference type="ChEBI" id="CHEBI:58601"/>
        <dbReference type="ChEBI" id="CHEBI:58885"/>
        <dbReference type="EC" id="2.7.7.9"/>
    </reaction>
</comment>
<comment type="caution">
    <text evidence="9">The sequence shown here is derived from an EMBL/GenBank/DDBJ whole genome shotgun (WGS) entry which is preliminary data.</text>
</comment>
<evidence type="ECO:0000256" key="2">
    <source>
        <dbReference type="ARBA" id="ARBA00012415"/>
    </source>
</evidence>
<accession>A0ABU9DBA6</accession>
<organism evidence="9 10">
    <name type="scientific">Thermithiobacillus plumbiphilus</name>
    <dbReference type="NCBI Taxonomy" id="1729899"/>
    <lineage>
        <taxon>Bacteria</taxon>
        <taxon>Pseudomonadati</taxon>
        <taxon>Pseudomonadota</taxon>
        <taxon>Acidithiobacillia</taxon>
        <taxon>Acidithiobacillales</taxon>
        <taxon>Thermithiobacillaceae</taxon>
        <taxon>Thermithiobacillus</taxon>
    </lineage>
</organism>
<protein>
    <recommendedName>
        <fullName evidence="3 7">UTP--glucose-1-phosphate uridylyltransferase</fullName>
        <ecNumber evidence="2 7">2.7.7.9</ecNumber>
    </recommendedName>
    <alternativeName>
        <fullName evidence="7">UDP-glucose pyrophosphorylase</fullName>
    </alternativeName>
</protein>
<keyword evidence="10" id="KW-1185">Reference proteome</keyword>
<feature type="domain" description="Nucleotidyl transferase" evidence="8">
    <location>
        <begin position="11"/>
        <end position="251"/>
    </location>
</feature>
<keyword evidence="5 7" id="KW-0548">Nucleotidyltransferase</keyword>
<keyword evidence="4 7" id="KW-0808">Transferase</keyword>
<dbReference type="InterPro" id="IPR005835">
    <property type="entry name" value="NTP_transferase_dom"/>
</dbReference>
<dbReference type="PANTHER" id="PTHR43197">
    <property type="entry name" value="UTP--GLUCOSE-1-PHOSPHATE URIDYLYLTRANSFERASE"/>
    <property type="match status" value="1"/>
</dbReference>
<reference evidence="9 10" key="1">
    <citation type="submission" date="2024-04" db="EMBL/GenBank/DDBJ databases">
        <authorList>
            <person name="Abashina T."/>
            <person name="Shaikin A."/>
        </authorList>
    </citation>
    <scope>NUCLEOTIDE SEQUENCE [LARGE SCALE GENOMIC DNA]</scope>
    <source>
        <strain evidence="9 10">AAFK</strain>
    </source>
</reference>
<evidence type="ECO:0000256" key="5">
    <source>
        <dbReference type="ARBA" id="ARBA00022695"/>
    </source>
</evidence>
<evidence type="ECO:0000313" key="10">
    <source>
        <dbReference type="Proteomes" id="UP001446205"/>
    </source>
</evidence>
<evidence type="ECO:0000256" key="6">
    <source>
        <dbReference type="ARBA" id="ARBA00048128"/>
    </source>
</evidence>
<evidence type="ECO:0000256" key="7">
    <source>
        <dbReference type="RuleBase" id="RU361259"/>
    </source>
</evidence>
<name>A0ABU9DBA6_9PROT</name>
<evidence type="ECO:0000256" key="1">
    <source>
        <dbReference type="ARBA" id="ARBA00006890"/>
    </source>
</evidence>
<dbReference type="Gene3D" id="3.90.550.10">
    <property type="entry name" value="Spore Coat Polysaccharide Biosynthesis Protein SpsA, Chain A"/>
    <property type="match status" value="1"/>
</dbReference>
<dbReference type="GO" id="GO:0003983">
    <property type="term" value="F:UTP:glucose-1-phosphate uridylyltransferase activity"/>
    <property type="evidence" value="ECO:0007669"/>
    <property type="project" value="UniProtKB-EC"/>
</dbReference>
<dbReference type="Proteomes" id="UP001446205">
    <property type="component" value="Unassembled WGS sequence"/>
</dbReference>
<sequence>MQSVRKAVFPVGGMGTRFLPATKASPKEMMPVVDKPLIQYAVEEAIAAGCDQIIFITGRSKSAITDHFDVSYELERELQERGKKALLEVVRSIMPAHVSAVFVRQPRPRGLGDAIRYARSIVGDEPFAVLVASNLMLSRQPVLAQMMERFERYNTPILGVQEISPAVTTQYGVVEGRLCDENLYQLSGIVEKPTAGAAPSNLAVMGRYILTPEIFKHLEELPRGVEGEIQLTDAIARLLQEQQVLAYRFEGKRFDCDYKLGYLRATVEFAMRHQDMGAGFNAYLRQLCAEGRLPRQMDRVAHFPADEEEGED</sequence>
<dbReference type="PANTHER" id="PTHR43197:SF1">
    <property type="entry name" value="UTP--GLUCOSE-1-PHOSPHATE URIDYLYLTRANSFERASE"/>
    <property type="match status" value="1"/>
</dbReference>
<evidence type="ECO:0000259" key="8">
    <source>
        <dbReference type="Pfam" id="PF00483"/>
    </source>
</evidence>
<dbReference type="CDD" id="cd02541">
    <property type="entry name" value="UGPase_prokaryotic"/>
    <property type="match status" value="1"/>
</dbReference>
<dbReference type="InterPro" id="IPR005771">
    <property type="entry name" value="GalU_uridylyltTrfase_bac/arc"/>
</dbReference>
<dbReference type="RefSeq" id="WP_341371028.1">
    <property type="nucleotide sequence ID" value="NZ_JBBPCO010000008.1"/>
</dbReference>
<proteinExistence type="inferred from homology"/>